<evidence type="ECO:0000313" key="3">
    <source>
        <dbReference type="Proteomes" id="UP001273768"/>
    </source>
</evidence>
<protein>
    <submittedName>
        <fullName evidence="2">GNAT family N-acetyltransferase</fullName>
    </submittedName>
</protein>
<organism evidence="2 3">
    <name type="scientific">Methanoculleus nereidis</name>
    <dbReference type="NCBI Taxonomy" id="2735141"/>
    <lineage>
        <taxon>Archaea</taxon>
        <taxon>Methanobacteriati</taxon>
        <taxon>Methanobacteriota</taxon>
        <taxon>Stenosarchaea group</taxon>
        <taxon>Methanomicrobia</taxon>
        <taxon>Methanomicrobiales</taxon>
        <taxon>Methanomicrobiaceae</taxon>
        <taxon>Methanoculleus</taxon>
    </lineage>
</organism>
<dbReference type="SUPFAM" id="SSF55729">
    <property type="entry name" value="Acyl-CoA N-acyltransferases (Nat)"/>
    <property type="match status" value="1"/>
</dbReference>
<dbReference type="InterPro" id="IPR050644">
    <property type="entry name" value="PG_Glycine_Bridge_Synth"/>
</dbReference>
<accession>A0ABU3Z489</accession>
<reference evidence="2 3" key="1">
    <citation type="submission" date="2020-05" db="EMBL/GenBank/DDBJ databases">
        <title>Isolation and characterization of methanoarchaea from a cold seep at offshore SW Taiwan.</title>
        <authorList>
            <person name="Chen Y.-W."/>
            <person name="Chen S.-C."/>
            <person name="Lai M.-C."/>
        </authorList>
    </citation>
    <scope>NUCLEOTIDE SEQUENCE [LARGE SCALE GENOMIC DNA]</scope>
    <source>
        <strain evidence="2 3">YWC-01</strain>
    </source>
</reference>
<evidence type="ECO:0000259" key="1">
    <source>
        <dbReference type="Pfam" id="PF13480"/>
    </source>
</evidence>
<keyword evidence="3" id="KW-1185">Reference proteome</keyword>
<proteinExistence type="predicted"/>
<evidence type="ECO:0000313" key="2">
    <source>
        <dbReference type="EMBL" id="MDV4343449.1"/>
    </source>
</evidence>
<dbReference type="Pfam" id="PF13480">
    <property type="entry name" value="Acetyltransf_6"/>
    <property type="match status" value="1"/>
</dbReference>
<dbReference type="Gene3D" id="3.40.630.30">
    <property type="match status" value="1"/>
</dbReference>
<dbReference type="PANTHER" id="PTHR36174:SF1">
    <property type="entry name" value="LIPID II:GLYCINE GLYCYLTRANSFERASE"/>
    <property type="match status" value="1"/>
</dbReference>
<dbReference type="Proteomes" id="UP001273768">
    <property type="component" value="Unassembled WGS sequence"/>
</dbReference>
<gene>
    <name evidence="2" type="ORF">HL657_09780</name>
</gene>
<name>A0ABU3Z489_9EURY</name>
<dbReference type="EMBL" id="JABFFQ010000007">
    <property type="protein sequence ID" value="MDV4343449.1"/>
    <property type="molecule type" value="Genomic_DNA"/>
</dbReference>
<dbReference type="PANTHER" id="PTHR36174">
    <property type="entry name" value="LIPID II:GLYCINE GLYCYLTRANSFERASE"/>
    <property type="match status" value="1"/>
</dbReference>
<dbReference type="RefSeq" id="WP_317296630.1">
    <property type="nucleotide sequence ID" value="NZ_JABFFQ010000007.1"/>
</dbReference>
<dbReference type="InterPro" id="IPR016181">
    <property type="entry name" value="Acyl_CoA_acyltransferase"/>
</dbReference>
<feature type="domain" description="BioF2-like acetyltransferase" evidence="1">
    <location>
        <begin position="165"/>
        <end position="292"/>
    </location>
</feature>
<dbReference type="InterPro" id="IPR038740">
    <property type="entry name" value="BioF2-like_GNAT_dom"/>
</dbReference>
<sequence length="337" mass="37686">MRRLEVRELGSAEFEAWDALVADSAQGTVFHSSDWLVENALLLDQTLILLGCYAGEELNGGCPLYLSRPYRLLHVASSKAVSTPYGGVVISDIGEAKQRTKEMHTRRIIAAILEHITRQGFDYVDLVNAPGLEDIRAFTQQGWNPAVYYTYVLPTHTDLLKTASKDVRQNVRKARRQGISSAGKFDPDVFWNLLVRTFAKQGKEPPVSERHLRGMLGLIKEKGIGEMRVASMPSGEVAAAEVTLWDAKMAHSLFAAASPEHLSTGAATLLCYDNVNSLNEQNHRMLNLMAGNIPHLSAFISGFNPRLVPYYGAEYPRFRYRILKRLKDGMYPDNYAR</sequence>
<comment type="caution">
    <text evidence="2">The sequence shown here is derived from an EMBL/GenBank/DDBJ whole genome shotgun (WGS) entry which is preliminary data.</text>
</comment>